<gene>
    <name evidence="1" type="ORF">FOL47_005885</name>
</gene>
<organism evidence="1 2">
    <name type="scientific">Perkinsus chesapeaki</name>
    <name type="common">Clam parasite</name>
    <name type="synonym">Perkinsus andrewsi</name>
    <dbReference type="NCBI Taxonomy" id="330153"/>
    <lineage>
        <taxon>Eukaryota</taxon>
        <taxon>Sar</taxon>
        <taxon>Alveolata</taxon>
        <taxon>Perkinsozoa</taxon>
        <taxon>Perkinsea</taxon>
        <taxon>Perkinsida</taxon>
        <taxon>Perkinsidae</taxon>
        <taxon>Perkinsus</taxon>
    </lineage>
</organism>
<comment type="caution">
    <text evidence="1">The sequence shown here is derived from an EMBL/GenBank/DDBJ whole genome shotgun (WGS) entry which is preliminary data.</text>
</comment>
<keyword evidence="2" id="KW-1185">Reference proteome</keyword>
<reference evidence="1 2" key="1">
    <citation type="submission" date="2020-04" db="EMBL/GenBank/DDBJ databases">
        <title>Perkinsus chesapeaki whole genome sequence.</title>
        <authorList>
            <person name="Bogema D.R."/>
        </authorList>
    </citation>
    <scope>NUCLEOTIDE SEQUENCE [LARGE SCALE GENOMIC DNA]</scope>
    <source>
        <strain evidence="1">ATCC PRA-425</strain>
    </source>
</reference>
<dbReference type="Proteomes" id="UP000591131">
    <property type="component" value="Unassembled WGS sequence"/>
</dbReference>
<feature type="non-terminal residue" evidence="1">
    <location>
        <position position="1"/>
    </location>
</feature>
<feature type="non-terminal residue" evidence="1">
    <location>
        <position position="119"/>
    </location>
</feature>
<proteinExistence type="predicted"/>
<evidence type="ECO:0000313" key="1">
    <source>
        <dbReference type="EMBL" id="KAF4646624.1"/>
    </source>
</evidence>
<protein>
    <submittedName>
        <fullName evidence="1">Uncharacterized protein</fullName>
    </submittedName>
</protein>
<sequence>HDLVTECIKPIEYVGVGGERHKFSSVINVGVSLGWGFSAVRCGIVPVLPAGSALLLNNATSEKLLASLDAVNDPIEAATLHDAIESSLPSSWTSLRSANGFVMRCRRLEEGETRDCPNQ</sequence>
<dbReference type="AlphaFoldDB" id="A0A7J6KI43"/>
<dbReference type="EMBL" id="JAAPAO010003259">
    <property type="protein sequence ID" value="KAF4646624.1"/>
    <property type="molecule type" value="Genomic_DNA"/>
</dbReference>
<evidence type="ECO:0000313" key="2">
    <source>
        <dbReference type="Proteomes" id="UP000591131"/>
    </source>
</evidence>
<name>A0A7J6KI43_PERCH</name>
<accession>A0A7J6KI43</accession>